<evidence type="ECO:0000313" key="2">
    <source>
        <dbReference type="EMBL" id="TVM20050.1"/>
    </source>
</evidence>
<evidence type="ECO:0000313" key="3">
    <source>
        <dbReference type="Proteomes" id="UP000448292"/>
    </source>
</evidence>
<sequence length="150" mass="16383">MNLTSPAFEHGKPIPTRHSCDGENVSPEMTWSDVPDAATSLVLICDDPDAPGGTFDHWVVYNLSRDLEGLDEDIPPIDALEDGGNQGVNDFGKIGYGGPCPPSDTHRYYFTLYAVEDTLHFAEPPTKQDVLDAIEGKVVDKAQLMGTYTR</sequence>
<dbReference type="Gene3D" id="3.90.280.10">
    <property type="entry name" value="PEBP-like"/>
    <property type="match status" value="1"/>
</dbReference>
<reference evidence="2 3" key="1">
    <citation type="submission" date="2018-06" db="EMBL/GenBank/DDBJ databases">
        <title>Complete genome of Desulfovibrio indonesiensis P37SLT.</title>
        <authorList>
            <person name="Crispim J.S."/>
            <person name="Vidigal P.M.P."/>
            <person name="Silva L.C.F."/>
            <person name="Laguardia C.N."/>
            <person name="Araujo L.C."/>
            <person name="Dias R.S."/>
            <person name="Sousa M.P."/>
            <person name="Paula S.O."/>
            <person name="Silva C."/>
        </authorList>
    </citation>
    <scope>NUCLEOTIDE SEQUENCE [LARGE SCALE GENOMIC DNA]</scope>
    <source>
        <strain evidence="2 3">P37SLT</strain>
    </source>
</reference>
<comment type="caution">
    <text evidence="2">The sequence shown here is derived from an EMBL/GenBank/DDBJ whole genome shotgun (WGS) entry which is preliminary data.</text>
</comment>
<dbReference type="InterPro" id="IPR008914">
    <property type="entry name" value="PEBP"/>
</dbReference>
<accession>A0A7M3MK37</accession>
<dbReference type="Pfam" id="PF01161">
    <property type="entry name" value="PBP"/>
    <property type="match status" value="1"/>
</dbReference>
<dbReference type="InterPro" id="IPR036610">
    <property type="entry name" value="PEBP-like_sf"/>
</dbReference>
<proteinExistence type="predicted"/>
<dbReference type="AlphaFoldDB" id="A0A7M3MK37"/>
<dbReference type="PANTHER" id="PTHR30289:SF1">
    <property type="entry name" value="PEBP (PHOSPHATIDYLETHANOLAMINE-BINDING PROTEIN) FAMILY PROTEIN"/>
    <property type="match status" value="1"/>
</dbReference>
<dbReference type="PANTHER" id="PTHR30289">
    <property type="entry name" value="UNCHARACTERIZED PROTEIN YBCL-RELATED"/>
    <property type="match status" value="1"/>
</dbReference>
<organism evidence="2 3">
    <name type="scientific">Oceanidesulfovibrio indonesiensis</name>
    <dbReference type="NCBI Taxonomy" id="54767"/>
    <lineage>
        <taxon>Bacteria</taxon>
        <taxon>Pseudomonadati</taxon>
        <taxon>Thermodesulfobacteriota</taxon>
        <taxon>Desulfovibrionia</taxon>
        <taxon>Desulfovibrionales</taxon>
        <taxon>Desulfovibrionaceae</taxon>
        <taxon>Oceanidesulfovibrio</taxon>
    </lineage>
</organism>
<dbReference type="OrthoDB" id="9797506at2"/>
<feature type="region of interest" description="Disordered" evidence="1">
    <location>
        <begin position="1"/>
        <end position="23"/>
    </location>
</feature>
<evidence type="ECO:0000256" key="1">
    <source>
        <dbReference type="SAM" id="MobiDB-lite"/>
    </source>
</evidence>
<dbReference type="NCBIfam" id="TIGR00481">
    <property type="entry name" value="YbhB/YbcL family Raf kinase inhibitor-like protein"/>
    <property type="match status" value="1"/>
</dbReference>
<dbReference type="CDD" id="cd00865">
    <property type="entry name" value="PEBP_bact_arch"/>
    <property type="match status" value="1"/>
</dbReference>
<protein>
    <submittedName>
        <fullName evidence="2">YbhB/YbcL family Raf kinase inhibitor-like protein</fullName>
    </submittedName>
</protein>
<dbReference type="Proteomes" id="UP000448292">
    <property type="component" value="Unassembled WGS sequence"/>
</dbReference>
<dbReference type="SUPFAM" id="SSF49777">
    <property type="entry name" value="PEBP-like"/>
    <property type="match status" value="1"/>
</dbReference>
<dbReference type="InterPro" id="IPR005247">
    <property type="entry name" value="YbhB_YbcL/LppC-like"/>
</dbReference>
<keyword evidence="3" id="KW-1185">Reference proteome</keyword>
<name>A0A7M3MK37_9BACT</name>
<gene>
    <name evidence="2" type="ORF">DPQ33_01110</name>
</gene>
<dbReference type="EMBL" id="QMIE01000001">
    <property type="protein sequence ID" value="TVM20050.1"/>
    <property type="molecule type" value="Genomic_DNA"/>
</dbReference>